<dbReference type="PANTHER" id="PTHR43866">
    <property type="entry name" value="MALONATE-SEMIALDEHYDE DEHYDROGENASE"/>
    <property type="match status" value="1"/>
</dbReference>
<organism evidence="6 7">
    <name type="scientific">Streptomyces prasinosporus</name>
    <dbReference type="NCBI Taxonomy" id="68256"/>
    <lineage>
        <taxon>Bacteria</taxon>
        <taxon>Bacillati</taxon>
        <taxon>Actinomycetota</taxon>
        <taxon>Actinomycetes</taxon>
        <taxon>Kitasatosporales</taxon>
        <taxon>Streptomycetaceae</taxon>
        <taxon>Streptomyces</taxon>
        <taxon>Streptomyces albogriseolus group</taxon>
    </lineage>
</organism>
<dbReference type="EMBL" id="BAAAXF010000036">
    <property type="protein sequence ID" value="GAA3498192.1"/>
    <property type="molecule type" value="Genomic_DNA"/>
</dbReference>
<dbReference type="SUPFAM" id="SSF53720">
    <property type="entry name" value="ALDH-like"/>
    <property type="match status" value="1"/>
</dbReference>
<dbReference type="Pfam" id="PF00171">
    <property type="entry name" value="Aldedh"/>
    <property type="match status" value="1"/>
</dbReference>
<dbReference type="InterPro" id="IPR016161">
    <property type="entry name" value="Ald_DH/histidinol_DH"/>
</dbReference>
<keyword evidence="7" id="KW-1185">Reference proteome</keyword>
<evidence type="ECO:0000259" key="5">
    <source>
        <dbReference type="Pfam" id="PF00171"/>
    </source>
</evidence>
<evidence type="ECO:0000256" key="2">
    <source>
        <dbReference type="ARBA" id="ARBA00023002"/>
    </source>
</evidence>
<dbReference type="CDD" id="cd07085">
    <property type="entry name" value="ALDH_F6_MMSDH"/>
    <property type="match status" value="1"/>
</dbReference>
<accession>A0ABP6TUN9</accession>
<keyword evidence="2" id="KW-0560">Oxidoreductase</keyword>
<dbReference type="InterPro" id="IPR016162">
    <property type="entry name" value="Ald_DH_N"/>
</dbReference>
<dbReference type="InterPro" id="IPR015590">
    <property type="entry name" value="Aldehyde_DH_dom"/>
</dbReference>
<feature type="domain" description="Aldehyde dehydrogenase" evidence="5">
    <location>
        <begin position="146"/>
        <end position="604"/>
    </location>
</feature>
<feature type="region of interest" description="Disordered" evidence="4">
    <location>
        <begin position="42"/>
        <end position="65"/>
    </location>
</feature>
<reference evidence="7" key="1">
    <citation type="journal article" date="2019" name="Int. J. Syst. Evol. Microbiol.">
        <title>The Global Catalogue of Microorganisms (GCM) 10K type strain sequencing project: providing services to taxonomists for standard genome sequencing and annotation.</title>
        <authorList>
            <consortium name="The Broad Institute Genomics Platform"/>
            <consortium name="The Broad Institute Genome Sequencing Center for Infectious Disease"/>
            <person name="Wu L."/>
            <person name="Ma J."/>
        </authorList>
    </citation>
    <scope>NUCLEOTIDE SEQUENCE [LARGE SCALE GENOMIC DNA]</scope>
    <source>
        <strain evidence="7">JCM 4816</strain>
    </source>
</reference>
<proteinExistence type="predicted"/>
<dbReference type="NCBIfam" id="TIGR01722">
    <property type="entry name" value="MMSDH"/>
    <property type="match status" value="1"/>
</dbReference>
<protein>
    <recommendedName>
        <fullName evidence="1">methylmalonate-semialdehyde dehydrogenase (CoA acylating)</fullName>
        <ecNumber evidence="1">1.2.1.27</ecNumber>
    </recommendedName>
</protein>
<evidence type="ECO:0000256" key="3">
    <source>
        <dbReference type="ARBA" id="ARBA00023027"/>
    </source>
</evidence>
<name>A0ABP6TUN9_9ACTN</name>
<evidence type="ECO:0000313" key="7">
    <source>
        <dbReference type="Proteomes" id="UP001501455"/>
    </source>
</evidence>
<dbReference type="Gene3D" id="3.40.605.10">
    <property type="entry name" value="Aldehyde Dehydrogenase, Chain A, domain 1"/>
    <property type="match status" value="1"/>
</dbReference>
<dbReference type="Gene3D" id="3.40.309.10">
    <property type="entry name" value="Aldehyde Dehydrogenase, Chain A, domain 2"/>
    <property type="match status" value="1"/>
</dbReference>
<comment type="caution">
    <text evidence="6">The sequence shown here is derived from an EMBL/GenBank/DDBJ whole genome shotgun (WGS) entry which is preliminary data.</text>
</comment>
<evidence type="ECO:0000313" key="6">
    <source>
        <dbReference type="EMBL" id="GAA3498192.1"/>
    </source>
</evidence>
<dbReference type="InterPro" id="IPR016163">
    <property type="entry name" value="Ald_DH_C"/>
</dbReference>
<keyword evidence="3" id="KW-0520">NAD</keyword>
<evidence type="ECO:0000256" key="1">
    <source>
        <dbReference type="ARBA" id="ARBA00013048"/>
    </source>
</evidence>
<dbReference type="EC" id="1.2.1.27" evidence="1"/>
<evidence type="ECO:0000256" key="4">
    <source>
        <dbReference type="SAM" id="MobiDB-lite"/>
    </source>
</evidence>
<gene>
    <name evidence="6" type="primary">mmsA_1</name>
    <name evidence="6" type="ORF">GCM10019016_052950</name>
</gene>
<dbReference type="PROSITE" id="PS00070">
    <property type="entry name" value="ALDEHYDE_DEHYDR_CYS"/>
    <property type="match status" value="1"/>
</dbReference>
<dbReference type="PANTHER" id="PTHR43866:SF4">
    <property type="entry name" value="MALONATE-SEMIALDEHYDE DEHYDROGENASE"/>
    <property type="match status" value="1"/>
</dbReference>
<sequence length="626" mass="66121">MCAWVTDVVYAPRDARTPIASGAGGRFALAGAKCERRLPARYGPAPEVHDDGVRRGAGRPRARATPACVYGGTETADTVSGAHGARAWWDGPVAGTAARLSGVTAHELYERHVSTRRRPLQKELSVMTKIVNHWIGGRTAEGASGTYGPVTNPATGEVTTKVAFASVEEVDAAVAAAREAFLSWGQSSLAQRTSILFRFRALLDAHRDEIAELITAEHGKVHSDALGEVARGLEIVDLACGISVQLKGELSTQVASRVDVSSIRQPLGVVAGITPFNFPAMVPMWMFPVAIACGNTFVLKPSEKDPSASIRLAELLAEAGLPDGVFNVVHGDKVAVDRLLAHPDVKAVSFVGSTPIARYIHTTASANGKRVQALGGAKNHMLVLPDADLDAAADAAVSAAYGSAGERCMAISAVVAVGAIGDTLVEKIRERAEKIKIGPGDDPTSEMGPLITKAHRDKVASYVENAAGEGAEVVLDGTGYTVDGHENGHWIGISLLDKVPTSARAYQDEIFGPVLCVLRTETYEEALELINSSPFGNGTAIFTRDGGAARRFQLEVEAGMVGVNVPIPVPVGYHSFGGWKDSLFGDHHVYGNDGTHFYTRGKVVTTRWPDPADAPAGVDLGFPRNH</sequence>
<dbReference type="InterPro" id="IPR010061">
    <property type="entry name" value="MeMal-semiAld_DH"/>
</dbReference>
<dbReference type="Proteomes" id="UP001501455">
    <property type="component" value="Unassembled WGS sequence"/>
</dbReference>
<dbReference type="InterPro" id="IPR016160">
    <property type="entry name" value="Ald_DH_CS_CYS"/>
</dbReference>